<dbReference type="Pfam" id="PF05751">
    <property type="entry name" value="FixH"/>
    <property type="match status" value="1"/>
</dbReference>
<reference evidence="1" key="1">
    <citation type="submission" date="2018-06" db="EMBL/GenBank/DDBJ databases">
        <authorList>
            <person name="Zhirakovskaya E."/>
        </authorList>
    </citation>
    <scope>NUCLEOTIDE SEQUENCE</scope>
</reference>
<protein>
    <recommendedName>
        <fullName evidence="2">Type cbb3 cytochrome oxidase biogenesis protein CcoH</fullName>
    </recommendedName>
</protein>
<evidence type="ECO:0000313" key="1">
    <source>
        <dbReference type="EMBL" id="VAW03614.1"/>
    </source>
</evidence>
<name>A0A3B0T443_9ZZZZ</name>
<sequence>MSTRTFRLKGRHVLAMLLGFFALVAGANAIFITFAVRSFPGEEEKKSYLQGLHYNDRLAERRAQEALGWSAEVASAGLQDGVATIELIYRSADGAPIHALEVSGLIGRPASRTDDQALVFISASEGVYRAEIEGLAPGVWKLTARAQNMRGEAFELETKLVLE</sequence>
<proteinExistence type="predicted"/>
<evidence type="ECO:0008006" key="2">
    <source>
        <dbReference type="Google" id="ProtNLM"/>
    </source>
</evidence>
<gene>
    <name evidence="1" type="ORF">MNBD_ALPHA05-1595</name>
</gene>
<accession>A0A3B0T443</accession>
<dbReference type="InterPro" id="IPR008620">
    <property type="entry name" value="FixH"/>
</dbReference>
<dbReference type="EMBL" id="UOEH01000402">
    <property type="protein sequence ID" value="VAW03614.1"/>
    <property type="molecule type" value="Genomic_DNA"/>
</dbReference>
<dbReference type="AlphaFoldDB" id="A0A3B0T443"/>
<organism evidence="1">
    <name type="scientific">hydrothermal vent metagenome</name>
    <dbReference type="NCBI Taxonomy" id="652676"/>
    <lineage>
        <taxon>unclassified sequences</taxon>
        <taxon>metagenomes</taxon>
        <taxon>ecological metagenomes</taxon>
    </lineage>
</organism>